<evidence type="ECO:0000313" key="4">
    <source>
        <dbReference type="Proteomes" id="UP000184363"/>
    </source>
</evidence>
<gene>
    <name evidence="3" type="ORF">SAMN05443637_12866</name>
</gene>
<dbReference type="Proteomes" id="UP000184363">
    <property type="component" value="Unassembled WGS sequence"/>
</dbReference>
<dbReference type="GO" id="GO:0004037">
    <property type="term" value="F:allantoicase activity"/>
    <property type="evidence" value="ECO:0007669"/>
    <property type="project" value="InterPro"/>
</dbReference>
<dbReference type="SUPFAM" id="SSF49785">
    <property type="entry name" value="Galactose-binding domain-like"/>
    <property type="match status" value="1"/>
</dbReference>
<organism evidence="3 4">
    <name type="scientific">Pseudonocardia thermophila</name>
    <dbReference type="NCBI Taxonomy" id="1848"/>
    <lineage>
        <taxon>Bacteria</taxon>
        <taxon>Bacillati</taxon>
        <taxon>Actinomycetota</taxon>
        <taxon>Actinomycetes</taxon>
        <taxon>Pseudonocardiales</taxon>
        <taxon>Pseudonocardiaceae</taxon>
        <taxon>Pseudonocardia</taxon>
    </lineage>
</organism>
<dbReference type="GO" id="GO:0000256">
    <property type="term" value="P:allantoin catabolic process"/>
    <property type="evidence" value="ECO:0007669"/>
    <property type="project" value="InterPro"/>
</dbReference>
<feature type="domain" description="Allantoicase" evidence="2">
    <location>
        <begin position="2"/>
        <end position="86"/>
    </location>
</feature>
<dbReference type="STRING" id="1848.SAMN05443637_12866"/>
<dbReference type="InterPro" id="IPR005164">
    <property type="entry name" value="Allantoicase"/>
</dbReference>
<evidence type="ECO:0000256" key="1">
    <source>
        <dbReference type="ARBA" id="ARBA00009242"/>
    </source>
</evidence>
<dbReference type="InterPro" id="IPR008979">
    <property type="entry name" value="Galactose-bd-like_sf"/>
</dbReference>
<feature type="non-terminal residue" evidence="3">
    <location>
        <position position="1"/>
    </location>
</feature>
<protein>
    <submittedName>
        <fullName evidence="3">Allantoicase repeat-containing protein</fullName>
    </submittedName>
</protein>
<dbReference type="Gene3D" id="2.60.120.260">
    <property type="entry name" value="Galactose-binding domain-like"/>
    <property type="match status" value="1"/>
</dbReference>
<proteinExistence type="inferred from homology"/>
<dbReference type="AlphaFoldDB" id="A0A1M7AKL1"/>
<reference evidence="3 4" key="1">
    <citation type="submission" date="2016-11" db="EMBL/GenBank/DDBJ databases">
        <authorList>
            <person name="Jaros S."/>
            <person name="Januszkiewicz K."/>
            <person name="Wedrychowicz H."/>
        </authorList>
    </citation>
    <scope>NUCLEOTIDE SEQUENCE [LARGE SCALE GENOMIC DNA]</scope>
    <source>
        <strain evidence="3 4">DSM 43832</strain>
    </source>
</reference>
<dbReference type="PANTHER" id="PTHR12045:SF3">
    <property type="entry name" value="INACTIVE ALLANTOICASE-RELATED"/>
    <property type="match status" value="1"/>
</dbReference>
<name>A0A1M7AKL1_PSETH</name>
<dbReference type="InterPro" id="IPR015908">
    <property type="entry name" value="Allantoicase_dom"/>
</dbReference>
<accession>A0A1M7AKL1</accession>
<dbReference type="Pfam" id="PF03561">
    <property type="entry name" value="Allantoicase"/>
    <property type="match status" value="1"/>
</dbReference>
<dbReference type="PANTHER" id="PTHR12045">
    <property type="entry name" value="ALLANTOICASE"/>
    <property type="match status" value="1"/>
</dbReference>
<evidence type="ECO:0000313" key="3">
    <source>
        <dbReference type="EMBL" id="SHL43321.1"/>
    </source>
</evidence>
<dbReference type="EMBL" id="FRAP01000028">
    <property type="protein sequence ID" value="SHL43321.1"/>
    <property type="molecule type" value="Genomic_DNA"/>
</dbReference>
<sequence>EVALACEGTIAVAELDTSWFLHNAPAAAQLSGRTADGEWRELLPRTAIAPDNRNRFLLTDASPCTAVRLDVFPDGGMARLRLHGTPTEGGHAALSARWNSARWKDT</sequence>
<keyword evidence="4" id="KW-1185">Reference proteome</keyword>
<comment type="similarity">
    <text evidence="1">Belongs to the allantoicase family.</text>
</comment>
<evidence type="ECO:0000259" key="2">
    <source>
        <dbReference type="Pfam" id="PF03561"/>
    </source>
</evidence>